<protein>
    <submittedName>
        <fullName evidence="1">Uncharacterized protein</fullName>
    </submittedName>
</protein>
<organism evidence="1 2">
    <name type="scientific">Nocardioides cavernae</name>
    <dbReference type="NCBI Taxonomy" id="1921566"/>
    <lineage>
        <taxon>Bacteria</taxon>
        <taxon>Bacillati</taxon>
        <taxon>Actinomycetota</taxon>
        <taxon>Actinomycetes</taxon>
        <taxon>Propionibacteriales</taxon>
        <taxon>Nocardioidaceae</taxon>
        <taxon>Nocardioides</taxon>
    </lineage>
</organism>
<accession>A0ABR8NAS5</accession>
<evidence type="ECO:0000313" key="1">
    <source>
        <dbReference type="EMBL" id="MBD3924285.1"/>
    </source>
</evidence>
<comment type="caution">
    <text evidence="1">The sequence shown here is derived from an EMBL/GenBank/DDBJ whole genome shotgun (WGS) entry which is preliminary data.</text>
</comment>
<dbReference type="EMBL" id="JACXYZ010000001">
    <property type="protein sequence ID" value="MBD3924285.1"/>
    <property type="molecule type" value="Genomic_DNA"/>
</dbReference>
<name>A0ABR8NAS5_9ACTN</name>
<dbReference type="Proteomes" id="UP000618818">
    <property type="component" value="Unassembled WGS sequence"/>
</dbReference>
<reference evidence="1 2" key="1">
    <citation type="submission" date="2020-09" db="EMBL/GenBank/DDBJ databases">
        <title>novel species in genus Nocardioides.</title>
        <authorList>
            <person name="Zhang G."/>
        </authorList>
    </citation>
    <scope>NUCLEOTIDE SEQUENCE [LARGE SCALE GENOMIC DNA]</scope>
    <source>
        <strain evidence="1 2">KCTC 39551</strain>
    </source>
</reference>
<proteinExistence type="predicted"/>
<dbReference type="RefSeq" id="WP_191194069.1">
    <property type="nucleotide sequence ID" value="NZ_JACXYZ010000001.1"/>
</dbReference>
<evidence type="ECO:0000313" key="2">
    <source>
        <dbReference type="Proteomes" id="UP000618818"/>
    </source>
</evidence>
<keyword evidence="2" id="KW-1185">Reference proteome</keyword>
<sequence length="136" mass="15678">MQESIRDLRVPMKHRWITRIGLTPERNAGAFQLSQEIDAGQHYDLVFGAVALELQGRRLFIGDEMIEDTVEVITSRCIELGATGTIRLTTKVHQRNGNSQKMVHRNKFRNLGSLEDDDYDDWERELALPELEPDDQ</sequence>
<gene>
    <name evidence="1" type="ORF">IEZ26_06600</name>
</gene>